<evidence type="ECO:0000313" key="3">
    <source>
        <dbReference type="Proteomes" id="UP000509302"/>
    </source>
</evidence>
<dbReference type="InterPro" id="IPR036249">
    <property type="entry name" value="Thioredoxin-like_sf"/>
</dbReference>
<dbReference type="EMBL" id="CP058595">
    <property type="protein sequence ID" value="QLG44739.1"/>
    <property type="molecule type" value="Genomic_DNA"/>
</dbReference>
<dbReference type="GO" id="GO:0016491">
    <property type="term" value="F:oxidoreductase activity"/>
    <property type="evidence" value="ECO:0007669"/>
    <property type="project" value="InterPro"/>
</dbReference>
<dbReference type="RefSeq" id="WP_179241071.1">
    <property type="nucleotide sequence ID" value="NZ_CP058595.1"/>
</dbReference>
<protein>
    <submittedName>
        <fullName evidence="2">Redoxin domain-containing protein</fullName>
    </submittedName>
</protein>
<gene>
    <name evidence="2" type="ORF">HYG79_05040</name>
</gene>
<accession>A0A7H9AMR1</accession>
<dbReference type="Gene3D" id="3.40.30.10">
    <property type="entry name" value="Glutaredoxin"/>
    <property type="match status" value="1"/>
</dbReference>
<evidence type="ECO:0000259" key="1">
    <source>
        <dbReference type="Pfam" id="PF00578"/>
    </source>
</evidence>
<dbReference type="AlphaFoldDB" id="A0A7H9AMR1"/>
<dbReference type="KEGG" id="cagg:HYG79_05040"/>
<dbReference type="InterPro" id="IPR000866">
    <property type="entry name" value="AhpC/TSA"/>
</dbReference>
<dbReference type="GO" id="GO:0016209">
    <property type="term" value="F:antioxidant activity"/>
    <property type="evidence" value="ECO:0007669"/>
    <property type="project" value="InterPro"/>
</dbReference>
<organism evidence="2 3">
    <name type="scientific">Costertonia aggregata</name>
    <dbReference type="NCBI Taxonomy" id="343403"/>
    <lineage>
        <taxon>Bacteria</taxon>
        <taxon>Pseudomonadati</taxon>
        <taxon>Bacteroidota</taxon>
        <taxon>Flavobacteriia</taxon>
        <taxon>Flavobacteriales</taxon>
        <taxon>Flavobacteriaceae</taxon>
        <taxon>Costertonia</taxon>
    </lineage>
</organism>
<keyword evidence="3" id="KW-1185">Reference proteome</keyword>
<proteinExistence type="predicted"/>
<name>A0A7H9AMR1_9FLAO</name>
<reference evidence="2 3" key="1">
    <citation type="journal article" date="2006" name="Int. J. Syst. Evol. Microbiol.">
        <title>Costertonia aggregata gen. nov., sp. nov., a mesophilic marine bacterium of the family Flavobacteriaceae, isolated from a mature biofilm.</title>
        <authorList>
            <person name="Kwon K.K."/>
            <person name="Lee Y.K."/>
            <person name="Lee H.K."/>
        </authorList>
    </citation>
    <scope>NUCLEOTIDE SEQUENCE [LARGE SCALE GENOMIC DNA]</scope>
    <source>
        <strain evidence="2 3">KCCM 42265</strain>
    </source>
</reference>
<feature type="domain" description="Alkyl hydroperoxide reductase subunit C/ Thiol specific antioxidant" evidence="1">
    <location>
        <begin position="6"/>
        <end position="157"/>
    </location>
</feature>
<dbReference type="Pfam" id="PF00578">
    <property type="entry name" value="AhpC-TSA"/>
    <property type="match status" value="1"/>
</dbReference>
<sequence length="182" mass="20563">MRIKPGQISPNFETFDIHGNCIDLHKLSHNKILLTFFRYAECALCNLRISEIRNESEKLRDLDIRLIAVFQSSSKSLIAAFNETSAFNITIISDPKLELYNLFGVRPSWIKLIKTTSYNGIKSMIKASKLGFKLGGKVEGKFHQIPADFLIGKTKKIEIAHYGNNLIDHIPIETIINTSGLN</sequence>
<dbReference type="Proteomes" id="UP000509302">
    <property type="component" value="Chromosome"/>
</dbReference>
<dbReference type="SUPFAM" id="SSF52833">
    <property type="entry name" value="Thioredoxin-like"/>
    <property type="match status" value="1"/>
</dbReference>
<evidence type="ECO:0000313" key="2">
    <source>
        <dbReference type="EMBL" id="QLG44739.1"/>
    </source>
</evidence>